<gene>
    <name evidence="1" type="ORF">EYB31_16140</name>
</gene>
<dbReference type="RefSeq" id="WP_131014394.1">
    <property type="nucleotide sequence ID" value="NZ_SIRE01000011.1"/>
</dbReference>
<proteinExistence type="predicted"/>
<reference evidence="1 2" key="1">
    <citation type="submission" date="2019-02" db="EMBL/GenBank/DDBJ databases">
        <title>Paenibacillus sp. nov., isolated from surface-sterilized tissue of Thalictrum simplex L.</title>
        <authorList>
            <person name="Tuo L."/>
        </authorList>
    </citation>
    <scope>NUCLEOTIDE SEQUENCE [LARGE SCALE GENOMIC DNA]</scope>
    <source>
        <strain evidence="1 2">N2SHLJ1</strain>
    </source>
</reference>
<accession>A0A4Q9DT73</accession>
<protein>
    <submittedName>
        <fullName evidence="1">Uncharacterized protein</fullName>
    </submittedName>
</protein>
<name>A0A4Q9DT73_9BACL</name>
<dbReference type="Proteomes" id="UP000293142">
    <property type="component" value="Unassembled WGS sequence"/>
</dbReference>
<comment type="caution">
    <text evidence="1">The sequence shown here is derived from an EMBL/GenBank/DDBJ whole genome shotgun (WGS) entry which is preliminary data.</text>
</comment>
<keyword evidence="2" id="KW-1185">Reference proteome</keyword>
<evidence type="ECO:0000313" key="2">
    <source>
        <dbReference type="Proteomes" id="UP000293142"/>
    </source>
</evidence>
<dbReference type="AlphaFoldDB" id="A0A4Q9DT73"/>
<sequence length="108" mass="12261">MSKVNFNVNLMPYEALDLIRDNQNADLVHEEYHELGDGLFTGTQVYEKYYFRTKNRAALVVIADNFKGVTSVRAIATGSSEGLIFNFDWGASDNFVSSVENILQRYIL</sequence>
<evidence type="ECO:0000313" key="1">
    <source>
        <dbReference type="EMBL" id="TBL77678.1"/>
    </source>
</evidence>
<dbReference type="InterPro" id="IPR046117">
    <property type="entry name" value="DUF6054"/>
</dbReference>
<organism evidence="1 2">
    <name type="scientific">Paenibacillus thalictri</name>
    <dbReference type="NCBI Taxonomy" id="2527873"/>
    <lineage>
        <taxon>Bacteria</taxon>
        <taxon>Bacillati</taxon>
        <taxon>Bacillota</taxon>
        <taxon>Bacilli</taxon>
        <taxon>Bacillales</taxon>
        <taxon>Paenibacillaceae</taxon>
        <taxon>Paenibacillus</taxon>
    </lineage>
</organism>
<dbReference type="Pfam" id="PF19524">
    <property type="entry name" value="DUF6054"/>
    <property type="match status" value="1"/>
</dbReference>
<dbReference type="OrthoDB" id="4774735at2"/>
<dbReference type="EMBL" id="SIRE01000011">
    <property type="protein sequence ID" value="TBL77678.1"/>
    <property type="molecule type" value="Genomic_DNA"/>
</dbReference>